<dbReference type="InterPro" id="IPR023996">
    <property type="entry name" value="TonB-dep_OMP_SusC/RagA"/>
</dbReference>
<dbReference type="InterPro" id="IPR037066">
    <property type="entry name" value="Plug_dom_sf"/>
</dbReference>
<name>A0A380ZBL4_9BACE</name>
<evidence type="ECO:0000256" key="5">
    <source>
        <dbReference type="ARBA" id="ARBA00023136"/>
    </source>
</evidence>
<accession>A0A380ZBL4</accession>
<protein>
    <submittedName>
        <fullName evidence="9">Outer membrane receptor proteins, mostly Fe transport</fullName>
    </submittedName>
</protein>
<dbReference type="Proteomes" id="UP000254424">
    <property type="component" value="Unassembled WGS sequence"/>
</dbReference>
<proteinExistence type="inferred from homology"/>
<dbReference type="EMBL" id="UFSX01000002">
    <property type="protein sequence ID" value="SUV43742.1"/>
    <property type="molecule type" value="Genomic_DNA"/>
</dbReference>
<sequence>MSSAKTLQISYIGMQTQEVAIKPNLRVVLKTDSEVLDEVMVVGYGTVKKSELTGAISSVKADEIVKIPAVNISQALQGKVSGLQVVSTSGRAGDETQISLRGNGSLSASNDVLYVIDGVPGVSFASISPSDIESVEILKDAASTAIYGSRASNGVILITTKSGSFAQKTQVTLNVSVGIQNPVKTPKMLNAKEYAEILNEARQNYLDDIANGYLSKPKDESVLTPFEPLTAEGTDWFGEIRNKNALMQNYQLGISGGGQKTKFYVGASHFNQEGVVKKDEFKRSTIKLNLDHKVFDNFKIGIKSYFSSSVSTPLVEDNDIYQPWAASFNARPDAPALDEDGKPYIGTFTNPLHAFERDVTDKRYRLGGTAYFDWTIIKGLVWHASIGGNINSRRYNRYDSADTKRGESLNGSGYYGTEMFSDYIIENTLTYSNNILDKLFYTVLIGHSFQKFEEEESSVYGQDFPSTSLKWLDSAGKITDGGSLYTANALESYFGRIQLNWDDKYNLMFSIRRDGSSKFLKDNRWGTFFAVSGGWTISNEAFWNKSVMNLLKIRASYGQTGNQSGIGNASGQNLLNSGSNYNYNGLPGLAAASLFNKNLTWEKGLATNFGIDMAFFNNRINFSANYYNKKTQDLLYATPVATESGFRTMTANMGSIRNSGIELDLSADIIRNKDITWSFNANFSYNKNKVLDLGDPTKDYYNTGFVSIVKEGEALGSYQLIKALGVAQEKTEYKNAEGKVTKVVQPGDMLYEDINGDGLINSADAQIFSGGIAPIYGGLGTTVNYKGFDLNIQAQYSIGKKIYTMYKEGGNGQMNGGGGGYPSYSNNMVTEILDRWTPEHTNTDVPRLNLNSSITTWNTQRSSRFLEDADYLRISDITLGYNFQHLNIPFMETVRAYIQIRNPFTFTKYSGLDPELQYVDPDRTNNKVVAGTDNAGIPNMRSFIFGVNIAF</sequence>
<keyword evidence="2 7" id="KW-0813">Transport</keyword>
<comment type="similarity">
    <text evidence="7">Belongs to the TonB-dependent receptor family.</text>
</comment>
<dbReference type="Gene3D" id="2.170.130.10">
    <property type="entry name" value="TonB-dependent receptor, plug domain"/>
    <property type="match status" value="1"/>
</dbReference>
<dbReference type="AlphaFoldDB" id="A0A380ZBL4"/>
<dbReference type="NCBIfam" id="TIGR04057">
    <property type="entry name" value="SusC_RagA_signa"/>
    <property type="match status" value="1"/>
</dbReference>
<organism evidence="9 10">
    <name type="scientific">Bacteroides eggerthii</name>
    <dbReference type="NCBI Taxonomy" id="28111"/>
    <lineage>
        <taxon>Bacteria</taxon>
        <taxon>Pseudomonadati</taxon>
        <taxon>Bacteroidota</taxon>
        <taxon>Bacteroidia</taxon>
        <taxon>Bacteroidales</taxon>
        <taxon>Bacteroidaceae</taxon>
        <taxon>Bacteroides</taxon>
    </lineage>
</organism>
<keyword evidence="9" id="KW-0675">Receptor</keyword>
<evidence type="ECO:0000256" key="2">
    <source>
        <dbReference type="ARBA" id="ARBA00022448"/>
    </source>
</evidence>
<reference evidence="9 10" key="1">
    <citation type="submission" date="2018-06" db="EMBL/GenBank/DDBJ databases">
        <authorList>
            <consortium name="Pathogen Informatics"/>
            <person name="Doyle S."/>
        </authorList>
    </citation>
    <scope>NUCLEOTIDE SEQUENCE [LARGE SCALE GENOMIC DNA]</scope>
    <source>
        <strain evidence="9 10">NCTC11155</strain>
    </source>
</reference>
<keyword evidence="3 7" id="KW-1134">Transmembrane beta strand</keyword>
<dbReference type="SUPFAM" id="SSF56935">
    <property type="entry name" value="Porins"/>
    <property type="match status" value="1"/>
</dbReference>
<dbReference type="InterPro" id="IPR036942">
    <property type="entry name" value="Beta-barrel_TonB_sf"/>
</dbReference>
<feature type="domain" description="TonB-dependent receptor plug" evidence="8">
    <location>
        <begin position="49"/>
        <end position="155"/>
    </location>
</feature>
<evidence type="ECO:0000256" key="4">
    <source>
        <dbReference type="ARBA" id="ARBA00022692"/>
    </source>
</evidence>
<keyword evidence="6 7" id="KW-0998">Cell outer membrane</keyword>
<keyword evidence="4 7" id="KW-0812">Transmembrane</keyword>
<dbReference type="InterPro" id="IPR012910">
    <property type="entry name" value="Plug_dom"/>
</dbReference>
<dbReference type="PROSITE" id="PS52016">
    <property type="entry name" value="TONB_DEPENDENT_REC_3"/>
    <property type="match status" value="1"/>
</dbReference>
<evidence type="ECO:0000259" key="8">
    <source>
        <dbReference type="Pfam" id="PF07715"/>
    </source>
</evidence>
<keyword evidence="5 7" id="KW-0472">Membrane</keyword>
<dbReference type="Pfam" id="PF07715">
    <property type="entry name" value="Plug"/>
    <property type="match status" value="1"/>
</dbReference>
<comment type="subcellular location">
    <subcellularLocation>
        <location evidence="1 7">Cell outer membrane</location>
        <topology evidence="1 7">Multi-pass membrane protein</topology>
    </subcellularLocation>
</comment>
<dbReference type="InterPro" id="IPR023997">
    <property type="entry name" value="TonB-dep_OMP_SusC/RagA_CS"/>
</dbReference>
<dbReference type="FunFam" id="2.170.130.10:FF:000008">
    <property type="entry name" value="SusC/RagA family TonB-linked outer membrane protein"/>
    <property type="match status" value="1"/>
</dbReference>
<gene>
    <name evidence="9" type="primary">fepA_6</name>
    <name evidence="9" type="ORF">NCTC11155_03149</name>
</gene>
<evidence type="ECO:0000256" key="3">
    <source>
        <dbReference type="ARBA" id="ARBA00022452"/>
    </source>
</evidence>
<dbReference type="Gene3D" id="2.40.170.20">
    <property type="entry name" value="TonB-dependent receptor, beta-barrel domain"/>
    <property type="match status" value="1"/>
</dbReference>
<dbReference type="RefSeq" id="WP_262510705.1">
    <property type="nucleotide sequence ID" value="NZ_CP069794.1"/>
</dbReference>
<evidence type="ECO:0000313" key="10">
    <source>
        <dbReference type="Proteomes" id="UP000254424"/>
    </source>
</evidence>
<dbReference type="STRING" id="483216.BACEGG_00736"/>
<evidence type="ECO:0000313" key="9">
    <source>
        <dbReference type="EMBL" id="SUV43742.1"/>
    </source>
</evidence>
<evidence type="ECO:0000256" key="1">
    <source>
        <dbReference type="ARBA" id="ARBA00004571"/>
    </source>
</evidence>
<dbReference type="NCBIfam" id="TIGR04056">
    <property type="entry name" value="OMP_RagA_SusC"/>
    <property type="match status" value="1"/>
</dbReference>
<evidence type="ECO:0000256" key="6">
    <source>
        <dbReference type="ARBA" id="ARBA00023237"/>
    </source>
</evidence>
<evidence type="ECO:0000256" key="7">
    <source>
        <dbReference type="PROSITE-ProRule" id="PRU01360"/>
    </source>
</evidence>
<dbReference type="InterPro" id="IPR039426">
    <property type="entry name" value="TonB-dep_rcpt-like"/>
</dbReference>
<dbReference type="GO" id="GO:0009279">
    <property type="term" value="C:cell outer membrane"/>
    <property type="evidence" value="ECO:0007669"/>
    <property type="project" value="UniProtKB-SubCell"/>
</dbReference>